<accession>A0AAW6U2F8</accession>
<dbReference type="Gene3D" id="2.60.120.560">
    <property type="entry name" value="Exo-inulinase, domain 1"/>
    <property type="match status" value="1"/>
</dbReference>
<sequence length="487" mass="54535">MSETLSRRRFLGTTLATAGALSLHGTPQTTARAASATSAEFPFKISLAQWSLNQGLFGRVEPKIDNLDFARIARELGIDGLEYVNQFFMDKARDRSYLAEMKRRADDYGCESVLIMCDNEGNLGDPDEAKRLQAVENHVKWLEAAKFLGCHSIRVNAHSQGSFEEQQKLVADGLGRLCRRGAEYGLNVIVENHGGLSSNGKWLVGVMERVDLPNCGTLPDFGNFGDYDRYLGVEELMPYAKGVSAKATQFDDQGNDPNTDFFRMMRIVRDAGYRGYVGIESGGRRMTEIEAVQATRRLLQRVFDQQRRTEPIFNGVNLDGWTKIAGGQWTVEDGALVGRNGRDWTTDPEKTGSWLQYKWPVRDFRLELQYNMSERGNSGVFFRSATEKNPAFTGYEMQITNYSGPPNKGGSPGALYDVIAPSRHAARPAGQWNAVTITAQGPRIAINMNGQRIIDTELDRSMQGYIGLQNHDDRTTIRFRNIRLEVL</sequence>
<evidence type="ECO:0000313" key="3">
    <source>
        <dbReference type="EMBL" id="MDI6450311.1"/>
    </source>
</evidence>
<dbReference type="EMBL" id="JASCXX010000018">
    <property type="protein sequence ID" value="MDI6450311.1"/>
    <property type="molecule type" value="Genomic_DNA"/>
</dbReference>
<comment type="caution">
    <text evidence="3">The sequence shown here is derived from an EMBL/GenBank/DDBJ whole genome shotgun (WGS) entry which is preliminary data.</text>
</comment>
<dbReference type="Pfam" id="PF01261">
    <property type="entry name" value="AP_endonuc_2"/>
    <property type="match status" value="1"/>
</dbReference>
<gene>
    <name evidence="3" type="ORF">QJ522_14720</name>
</gene>
<evidence type="ECO:0000313" key="4">
    <source>
        <dbReference type="Proteomes" id="UP001431776"/>
    </source>
</evidence>
<organism evidence="3 4">
    <name type="scientific">Anaerobaca lacustris</name>
    <dbReference type="NCBI Taxonomy" id="3044600"/>
    <lineage>
        <taxon>Bacteria</taxon>
        <taxon>Pseudomonadati</taxon>
        <taxon>Planctomycetota</taxon>
        <taxon>Phycisphaerae</taxon>
        <taxon>Sedimentisphaerales</taxon>
        <taxon>Anaerobacaceae</taxon>
        <taxon>Anaerobaca</taxon>
    </lineage>
</organism>
<dbReference type="InterPro" id="IPR006311">
    <property type="entry name" value="TAT_signal"/>
</dbReference>
<proteinExistence type="predicted"/>
<dbReference type="PROSITE" id="PS51318">
    <property type="entry name" value="TAT"/>
    <property type="match status" value="1"/>
</dbReference>
<reference evidence="3" key="1">
    <citation type="submission" date="2023-05" db="EMBL/GenBank/DDBJ databases">
        <title>Anaerotaeda fermentans gen. nov., sp. nov., a novel anaerobic planctomycete of the new family within the order Sedimentisphaerales isolated from Taman Peninsula, Russia.</title>
        <authorList>
            <person name="Khomyakova M.A."/>
            <person name="Merkel A.Y."/>
            <person name="Slobodkin A.I."/>
        </authorList>
    </citation>
    <scope>NUCLEOTIDE SEQUENCE</scope>
    <source>
        <strain evidence="3">M17dextr</strain>
    </source>
</reference>
<dbReference type="PANTHER" id="PTHR12110:SF53">
    <property type="entry name" value="BLR5974 PROTEIN"/>
    <property type="match status" value="1"/>
</dbReference>
<name>A0AAW6U2F8_9BACT</name>
<dbReference type="InterPro" id="IPR050312">
    <property type="entry name" value="IolE/XylAMocC-like"/>
</dbReference>
<dbReference type="Proteomes" id="UP001431776">
    <property type="component" value="Unassembled WGS sequence"/>
</dbReference>
<dbReference type="InterPro" id="IPR013022">
    <property type="entry name" value="Xyl_isomerase-like_TIM-brl"/>
</dbReference>
<dbReference type="AlphaFoldDB" id="A0AAW6U2F8"/>
<dbReference type="RefSeq" id="WP_349245719.1">
    <property type="nucleotide sequence ID" value="NZ_JASCXX010000018.1"/>
</dbReference>
<dbReference type="GO" id="GO:0016787">
    <property type="term" value="F:hydrolase activity"/>
    <property type="evidence" value="ECO:0007669"/>
    <property type="project" value="InterPro"/>
</dbReference>
<dbReference type="Pfam" id="PF06439">
    <property type="entry name" value="3keto-disac_hyd"/>
    <property type="match status" value="1"/>
</dbReference>
<dbReference type="PANTHER" id="PTHR12110">
    <property type="entry name" value="HYDROXYPYRUVATE ISOMERASE"/>
    <property type="match status" value="1"/>
</dbReference>
<dbReference type="InterPro" id="IPR036237">
    <property type="entry name" value="Xyl_isomerase-like_sf"/>
</dbReference>
<keyword evidence="4" id="KW-1185">Reference proteome</keyword>
<dbReference type="SUPFAM" id="SSF51658">
    <property type="entry name" value="Xylose isomerase-like"/>
    <property type="match status" value="1"/>
</dbReference>
<evidence type="ECO:0000259" key="2">
    <source>
        <dbReference type="Pfam" id="PF06439"/>
    </source>
</evidence>
<feature type="domain" description="3-keto-alpha-glucoside-1,2-lyase/3-keto-2-hydroxy-glucal hydratase" evidence="2">
    <location>
        <begin position="310"/>
        <end position="484"/>
    </location>
</feature>
<evidence type="ECO:0000259" key="1">
    <source>
        <dbReference type="Pfam" id="PF01261"/>
    </source>
</evidence>
<dbReference type="InterPro" id="IPR010496">
    <property type="entry name" value="AL/BT2_dom"/>
</dbReference>
<dbReference type="Gene3D" id="3.20.20.150">
    <property type="entry name" value="Divalent-metal-dependent TIM barrel enzymes"/>
    <property type="match status" value="1"/>
</dbReference>
<feature type="domain" description="Xylose isomerase-like TIM barrel" evidence="1">
    <location>
        <begin position="71"/>
        <end position="299"/>
    </location>
</feature>
<protein>
    <submittedName>
        <fullName evidence="3">DUF1080 domain-containing protein</fullName>
    </submittedName>
</protein>